<dbReference type="Proteomes" id="UP000886611">
    <property type="component" value="Unassembled WGS sequence"/>
</dbReference>
<keyword evidence="18" id="KW-1185">Reference proteome</keyword>
<evidence type="ECO:0000313" key="18">
    <source>
        <dbReference type="Proteomes" id="UP000886611"/>
    </source>
</evidence>
<dbReference type="GO" id="GO:0007018">
    <property type="term" value="P:microtubule-based movement"/>
    <property type="evidence" value="ECO:0007669"/>
    <property type="project" value="InterPro"/>
</dbReference>
<sequence length="1152" mass="131729">MEETPVKVAVRIRPLLPKEILHNQHVCVRVVPNTQQIIIGKDRPFTFDFVFGQNSVQDEVYITCIKPLVSSLIEGYNVTVFAYGQTGSGKTYTLGGGHGVSMAAKEKGIIPRAIQEIFQRITENHITDYTVKVSYIEVYKEELRDLLDLDTSSKDMHIREDEKRNTVIVGAKECLVESADEVIQLLEGGNAARHTGTTQMNEFSSRSHAILTISVDQQVLNLEGANRTVWNTGETSATSVQLISSKFHFVDLAGSERVTKTGNTGERFKESVQINSGLLALGNVISALGDPRRKSQHVPYRDSKITRILKDSLGGNAKTLMIACISPSSFNFDESLNSLKYANRARSIRNKPIVNYNPDWDRINEMELEIQALRQALQNRRGALVNRANQASQSLTEEQEKIRIRSLEERLALLQFECCHYRNCTEDAFRILLELKGTASLPKNQLCKLQEWIDVTEGFQADNSTPRLNSTAEEEAHLITCLQLKRELKKCQDALAADEKAFSQKEAELKQLQARINTVLQENKVHLAFLDEEENKQKLQKEKMVEQQLLIDRLRQQLQGNNTILYKSCLSTDGTSDNDSRCVKRSYSVPHQSSQTESFTATKVTQRTSKKSDTSHVFCCLKHSNFDRNRRANLRASARSDPGVSDEITAEKRSTEETTNMTDDIFKSRHSMPKSSREMKYEFSALMDQMYYWRLEDQKIREQDKEDQKWQRERDKEESKRQREEVQEESRRQREEDQRKQEEDRERFTILLQVIQTSIQEGHKQQQQLLEEMKQHVKSIQEQQEKLCRGVQKEVDNSQNSAPKMEEGFSCDMRDIEERVRYTEEQIKLLSNELSRKLENLQKEPSVNGGSESPSAGGMSKNGFLENGAKILQKPTMYEGQICWEDYHAQFEIIAQINGWDDAQKACFLAASLKGPAMTVLGNLTAERRKDYRCLTAALSHRFGTVHQAELARAKLKNRTRKTDESLPELAEDIQRLVRLAYAEAPAHLQDTLGRDQFIDSLTDEGLRLRLRQEHPKNLREALELALELESYQLANKQWNRGDGDGTVLLQIGNNDLPSSSHQHSANKPEDNGLGTLSESKILERQQILQEVLQEIITLGSTLKPKQRPDGCWNCGQRGHIARHCRTKTQDEHEEDYFFTEVVHHLKEESDA</sequence>
<keyword evidence="7" id="KW-0969">Cilium</keyword>
<evidence type="ECO:0000256" key="10">
    <source>
        <dbReference type="ARBA" id="ARBA00023273"/>
    </source>
</evidence>
<dbReference type="InterPro" id="IPR036875">
    <property type="entry name" value="Znf_CCHC_sf"/>
</dbReference>
<evidence type="ECO:0000256" key="8">
    <source>
        <dbReference type="ARBA" id="ARBA00023175"/>
    </source>
</evidence>
<dbReference type="InterPro" id="IPR036961">
    <property type="entry name" value="Kinesin_motor_dom_sf"/>
</dbReference>
<evidence type="ECO:0000256" key="6">
    <source>
        <dbReference type="ARBA" id="ARBA00023054"/>
    </source>
</evidence>
<dbReference type="GO" id="GO:0008270">
    <property type="term" value="F:zinc ion binding"/>
    <property type="evidence" value="ECO:0007669"/>
    <property type="project" value="UniProtKB-KW"/>
</dbReference>
<dbReference type="SMART" id="SM00343">
    <property type="entry name" value="ZnF_C2HC"/>
    <property type="match status" value="1"/>
</dbReference>
<dbReference type="InterPro" id="IPR027417">
    <property type="entry name" value="P-loop_NTPase"/>
</dbReference>
<dbReference type="InterPro" id="IPR001878">
    <property type="entry name" value="Znf_CCHC"/>
</dbReference>
<keyword evidence="11" id="KW-0863">Zinc-finger</keyword>
<comment type="subcellular location">
    <subcellularLocation>
        <location evidence="1">Cell projection</location>
        <location evidence="1">Cilium</location>
    </subcellularLocation>
    <subcellularLocation>
        <location evidence="2">Cytoplasm</location>
        <location evidence="2">Cytoskeleton</location>
    </subcellularLocation>
</comment>
<evidence type="ECO:0000256" key="9">
    <source>
        <dbReference type="ARBA" id="ARBA00023212"/>
    </source>
</evidence>
<evidence type="ECO:0000256" key="5">
    <source>
        <dbReference type="ARBA" id="ARBA00022840"/>
    </source>
</evidence>
<dbReference type="PROSITE" id="PS50067">
    <property type="entry name" value="KINESIN_MOTOR_2"/>
    <property type="match status" value="1"/>
</dbReference>
<feature type="region of interest" description="Disordered" evidence="14">
    <location>
        <begin position="703"/>
        <end position="744"/>
    </location>
</feature>
<feature type="binding site" evidence="12">
    <location>
        <begin position="84"/>
        <end position="91"/>
    </location>
    <ligand>
        <name>ATP</name>
        <dbReference type="ChEBI" id="CHEBI:30616"/>
    </ligand>
</feature>
<dbReference type="AlphaFoldDB" id="A0A8X8BTQ3"/>
<evidence type="ECO:0000256" key="12">
    <source>
        <dbReference type="PROSITE-ProRule" id="PRU00283"/>
    </source>
</evidence>
<dbReference type="Pfam" id="PF00225">
    <property type="entry name" value="Kinesin"/>
    <property type="match status" value="1"/>
</dbReference>
<dbReference type="GO" id="GO:0005929">
    <property type="term" value="C:cilium"/>
    <property type="evidence" value="ECO:0007669"/>
    <property type="project" value="UniProtKB-SubCell"/>
</dbReference>
<evidence type="ECO:0000256" key="4">
    <source>
        <dbReference type="ARBA" id="ARBA00022741"/>
    </source>
</evidence>
<comment type="similarity">
    <text evidence="12">Belongs to the TRAFAC class myosin-kinesin ATPase superfamily. Kinesin family.</text>
</comment>
<keyword evidence="5 12" id="KW-0067">ATP-binding</keyword>
<dbReference type="PROSITE" id="PS50158">
    <property type="entry name" value="ZF_CCHC"/>
    <property type="match status" value="1"/>
</dbReference>
<keyword evidence="9" id="KW-0206">Cytoskeleton</keyword>
<dbReference type="Gene3D" id="3.40.850.10">
    <property type="entry name" value="Kinesin motor domain"/>
    <property type="match status" value="1"/>
</dbReference>
<feature type="region of interest" description="Disordered" evidence="14">
    <location>
        <begin position="840"/>
        <end position="862"/>
    </location>
</feature>
<dbReference type="SUPFAM" id="SSF57756">
    <property type="entry name" value="Retrovirus zinc finger-like domains"/>
    <property type="match status" value="1"/>
</dbReference>
<dbReference type="EMBL" id="JAATIS010001721">
    <property type="protein sequence ID" value="KAG2466021.1"/>
    <property type="molecule type" value="Genomic_DNA"/>
</dbReference>
<dbReference type="GO" id="GO:0051231">
    <property type="term" value="P:spindle elongation"/>
    <property type="evidence" value="ECO:0007669"/>
    <property type="project" value="TreeGrafter"/>
</dbReference>
<organism evidence="17 18">
    <name type="scientific">Polypterus senegalus</name>
    <name type="common">Senegal bichir</name>
    <dbReference type="NCBI Taxonomy" id="55291"/>
    <lineage>
        <taxon>Eukaryota</taxon>
        <taxon>Metazoa</taxon>
        <taxon>Chordata</taxon>
        <taxon>Craniata</taxon>
        <taxon>Vertebrata</taxon>
        <taxon>Euteleostomi</taxon>
        <taxon>Actinopterygii</taxon>
        <taxon>Polypteriformes</taxon>
        <taxon>Polypteridae</taxon>
        <taxon>Polypterus</taxon>
    </lineage>
</organism>
<keyword evidence="6 13" id="KW-0175">Coiled coil</keyword>
<evidence type="ECO:0000256" key="11">
    <source>
        <dbReference type="PROSITE-ProRule" id="PRU00047"/>
    </source>
</evidence>
<feature type="compositionally biased region" description="Polar residues" evidence="14">
    <location>
        <begin position="1054"/>
        <end position="1066"/>
    </location>
</feature>
<keyword evidence="10" id="KW-0966">Cell projection</keyword>
<feature type="domain" description="Kinesin motor" evidence="15">
    <location>
        <begin position="5"/>
        <end position="348"/>
    </location>
</feature>
<accession>A0A8X8BTQ3</accession>
<evidence type="ECO:0000256" key="2">
    <source>
        <dbReference type="ARBA" id="ARBA00004245"/>
    </source>
</evidence>
<name>A0A8X8BTQ3_POLSE</name>
<dbReference type="PRINTS" id="PR00380">
    <property type="entry name" value="KINESINHEAVY"/>
</dbReference>
<feature type="non-terminal residue" evidence="17">
    <location>
        <position position="1"/>
    </location>
</feature>
<dbReference type="SUPFAM" id="SSF52540">
    <property type="entry name" value="P-loop containing nucleoside triphosphate hydrolases"/>
    <property type="match status" value="1"/>
</dbReference>
<feature type="domain" description="CCHC-type" evidence="16">
    <location>
        <begin position="1112"/>
        <end position="1126"/>
    </location>
</feature>
<feature type="compositionally biased region" description="Polar residues" evidence="14">
    <location>
        <begin position="843"/>
        <end position="854"/>
    </location>
</feature>
<keyword evidence="3" id="KW-0963">Cytoplasm</keyword>
<keyword evidence="11" id="KW-0862">Zinc</keyword>
<evidence type="ECO:0000313" key="17">
    <source>
        <dbReference type="EMBL" id="KAG2466021.1"/>
    </source>
</evidence>
<gene>
    <name evidence="17" type="primary">Kif27_1</name>
    <name evidence="17" type="ORF">GTO96_0016367</name>
</gene>
<evidence type="ECO:0000256" key="7">
    <source>
        <dbReference type="ARBA" id="ARBA00023069"/>
    </source>
</evidence>
<keyword evidence="4 12" id="KW-0547">Nucleotide-binding</keyword>
<reference evidence="17 18" key="1">
    <citation type="journal article" date="2021" name="Cell">
        <title>Tracing the genetic footprints of vertebrate landing in non-teleost ray-finned fishes.</title>
        <authorList>
            <person name="Bi X."/>
            <person name="Wang K."/>
            <person name="Yang L."/>
            <person name="Pan H."/>
            <person name="Jiang H."/>
            <person name="Wei Q."/>
            <person name="Fang M."/>
            <person name="Yu H."/>
            <person name="Zhu C."/>
            <person name="Cai Y."/>
            <person name="He Y."/>
            <person name="Gan X."/>
            <person name="Zeng H."/>
            <person name="Yu D."/>
            <person name="Zhu Y."/>
            <person name="Jiang H."/>
            <person name="Qiu Q."/>
            <person name="Yang H."/>
            <person name="Zhang Y.E."/>
            <person name="Wang W."/>
            <person name="Zhu M."/>
            <person name="He S."/>
            <person name="Zhang G."/>
        </authorList>
    </citation>
    <scope>NUCLEOTIDE SEQUENCE [LARGE SCALE GENOMIC DNA]</scope>
    <source>
        <strain evidence="17">Bchr_013</strain>
    </source>
</reference>
<dbReference type="GO" id="GO:0003676">
    <property type="term" value="F:nucleic acid binding"/>
    <property type="evidence" value="ECO:0007669"/>
    <property type="project" value="InterPro"/>
</dbReference>
<dbReference type="FunFam" id="3.40.850.10:FF:000025">
    <property type="entry name" value="kinesin-like protein KIF27 isoform X1"/>
    <property type="match status" value="1"/>
</dbReference>
<keyword evidence="11" id="KW-0479">Metal-binding</keyword>
<dbReference type="CDD" id="cd01372">
    <property type="entry name" value="KISc_KIF4"/>
    <property type="match status" value="1"/>
</dbReference>
<dbReference type="Gene3D" id="4.10.60.10">
    <property type="entry name" value="Zinc finger, CCHC-type"/>
    <property type="match status" value="1"/>
</dbReference>
<dbReference type="GO" id="GO:0005875">
    <property type="term" value="C:microtubule associated complex"/>
    <property type="evidence" value="ECO:0007669"/>
    <property type="project" value="TreeGrafter"/>
</dbReference>
<dbReference type="InterPro" id="IPR027640">
    <property type="entry name" value="Kinesin-like_fam"/>
</dbReference>
<evidence type="ECO:0000256" key="14">
    <source>
        <dbReference type="SAM" id="MobiDB-lite"/>
    </source>
</evidence>
<dbReference type="PANTHER" id="PTHR47969:SF25">
    <property type="entry name" value="KINESIN MOTOR DOMAIN-CONTAINING PROTEIN"/>
    <property type="match status" value="1"/>
</dbReference>
<feature type="coiled-coil region" evidence="13">
    <location>
        <begin position="363"/>
        <end position="417"/>
    </location>
</feature>
<protein>
    <submittedName>
        <fullName evidence="17">KIF27 protein</fullName>
    </submittedName>
</protein>
<dbReference type="GO" id="GO:0005524">
    <property type="term" value="F:ATP binding"/>
    <property type="evidence" value="ECO:0007669"/>
    <property type="project" value="UniProtKB-UniRule"/>
</dbReference>
<feature type="region of interest" description="Disordered" evidence="14">
    <location>
        <begin position="633"/>
        <end position="676"/>
    </location>
</feature>
<dbReference type="InterPro" id="IPR001752">
    <property type="entry name" value="Kinesin_motor_dom"/>
</dbReference>
<dbReference type="GO" id="GO:0003777">
    <property type="term" value="F:microtubule motor activity"/>
    <property type="evidence" value="ECO:0007669"/>
    <property type="project" value="InterPro"/>
</dbReference>
<feature type="region of interest" description="Disordered" evidence="14">
    <location>
        <begin position="1054"/>
        <end position="1075"/>
    </location>
</feature>
<dbReference type="GO" id="GO:0007052">
    <property type="term" value="P:mitotic spindle organization"/>
    <property type="evidence" value="ECO:0007669"/>
    <property type="project" value="TreeGrafter"/>
</dbReference>
<evidence type="ECO:0000256" key="13">
    <source>
        <dbReference type="SAM" id="Coils"/>
    </source>
</evidence>
<feature type="coiled-coil region" evidence="13">
    <location>
        <begin position="481"/>
        <end position="522"/>
    </location>
</feature>
<proteinExistence type="inferred from homology"/>
<feature type="non-terminal residue" evidence="17">
    <location>
        <position position="1152"/>
    </location>
</feature>
<dbReference type="PROSITE" id="PS00411">
    <property type="entry name" value="KINESIN_MOTOR_1"/>
    <property type="match status" value="1"/>
</dbReference>
<evidence type="ECO:0000259" key="16">
    <source>
        <dbReference type="PROSITE" id="PS50158"/>
    </source>
</evidence>
<dbReference type="InterPro" id="IPR019821">
    <property type="entry name" value="Kinesin_motor_CS"/>
</dbReference>
<evidence type="ECO:0000259" key="15">
    <source>
        <dbReference type="PROSITE" id="PS50067"/>
    </source>
</evidence>
<keyword evidence="8 12" id="KW-0505">Motor protein</keyword>
<evidence type="ECO:0000256" key="1">
    <source>
        <dbReference type="ARBA" id="ARBA00004138"/>
    </source>
</evidence>
<dbReference type="OrthoDB" id="3176171at2759"/>
<dbReference type="PANTHER" id="PTHR47969">
    <property type="entry name" value="CHROMOSOME-ASSOCIATED KINESIN KIF4A-RELATED"/>
    <property type="match status" value="1"/>
</dbReference>
<comment type="caution">
    <text evidence="17">The sequence shown here is derived from an EMBL/GenBank/DDBJ whole genome shotgun (WGS) entry which is preliminary data.</text>
</comment>
<evidence type="ECO:0000256" key="3">
    <source>
        <dbReference type="ARBA" id="ARBA00022490"/>
    </source>
</evidence>
<dbReference type="GO" id="GO:0008017">
    <property type="term" value="F:microtubule binding"/>
    <property type="evidence" value="ECO:0007669"/>
    <property type="project" value="InterPro"/>
</dbReference>
<dbReference type="SMART" id="SM00129">
    <property type="entry name" value="KISc"/>
    <property type="match status" value="1"/>
</dbReference>